<sequence length="408" mass="44787">MEDTVKAAALPNVHTITTSINNNDNTTPESPSHNRNIMISLPSMQTSNEIKEATPPPHRYTGLSVAIAYDEYNMVSSVDYSPGLVSMCAVVVNKAVLSSWSFQFPLTMIASQMAISFLLLWVLKQCELIQYDDWSLATAKKVWPMALAHVGNVLLGLAALNLVDIPMFGALRRTSVIFVLAMEYLVLSKTASLQVIGSTLLLLLEAFVITSFHVQCREKNPLFHDINALVVLTGAIVGGWGDLHFDPFGYALTFCVNVTTALTLVLIPKLGTAANLNAFGLMLYQITISFPIVVFFIFSTGEWNGVMAYPFLHHPGFQFAFFVSSAQIFLVNYTLFLCTQLNSPLTTTVTGTIKNIGETMLGFVFFSVPVDPINLMGIAIGFTGSVYYSVVKYFEQQQTQSKPALAKV</sequence>
<evidence type="ECO:0000313" key="6">
    <source>
        <dbReference type="EMBL" id="ELR25548.1"/>
    </source>
</evidence>
<dbReference type="PANTHER" id="PTHR11132">
    <property type="entry name" value="SOLUTE CARRIER FAMILY 35"/>
    <property type="match status" value="1"/>
</dbReference>
<dbReference type="AlphaFoldDB" id="L8HLK3"/>
<keyword evidence="2 5" id="KW-0812">Transmembrane</keyword>
<feature type="transmembrane region" description="Helical" evidence="5">
    <location>
        <begin position="279"/>
        <end position="299"/>
    </location>
</feature>
<dbReference type="GeneID" id="14926608"/>
<name>L8HLK3_ACACF</name>
<evidence type="ECO:0000256" key="2">
    <source>
        <dbReference type="ARBA" id="ARBA00022692"/>
    </source>
</evidence>
<comment type="subcellular location">
    <subcellularLocation>
        <location evidence="1">Membrane</location>
        <topology evidence="1">Multi-pass membrane protein</topology>
    </subcellularLocation>
</comment>
<feature type="transmembrane region" description="Helical" evidence="5">
    <location>
        <begin position="104"/>
        <end position="123"/>
    </location>
</feature>
<keyword evidence="7" id="KW-1185">Reference proteome</keyword>
<dbReference type="GO" id="GO:0016020">
    <property type="term" value="C:membrane"/>
    <property type="evidence" value="ECO:0007669"/>
    <property type="project" value="UniProtKB-SubCell"/>
</dbReference>
<feature type="transmembrane region" description="Helical" evidence="5">
    <location>
        <begin position="247"/>
        <end position="267"/>
    </location>
</feature>
<feature type="transmembrane region" description="Helical" evidence="5">
    <location>
        <begin position="143"/>
        <end position="163"/>
    </location>
</feature>
<dbReference type="Proteomes" id="UP000011083">
    <property type="component" value="Unassembled WGS sequence"/>
</dbReference>
<proteinExistence type="predicted"/>
<reference evidence="6 7" key="1">
    <citation type="journal article" date="2013" name="Genome Biol.">
        <title>Genome of Acanthamoeba castellanii highlights extensive lateral gene transfer and early evolution of tyrosine kinase signaling.</title>
        <authorList>
            <person name="Clarke M."/>
            <person name="Lohan A.J."/>
            <person name="Liu B."/>
            <person name="Lagkouvardos I."/>
            <person name="Roy S."/>
            <person name="Zafar N."/>
            <person name="Bertelli C."/>
            <person name="Schilde C."/>
            <person name="Kianianmomeni A."/>
            <person name="Burglin T.R."/>
            <person name="Frech C."/>
            <person name="Turcotte B."/>
            <person name="Kopec K.O."/>
            <person name="Synnott J.M."/>
            <person name="Choo C."/>
            <person name="Paponov I."/>
            <person name="Finkler A."/>
            <person name="Soon Heng Tan C."/>
            <person name="Hutchins A.P."/>
            <person name="Weinmeier T."/>
            <person name="Rattei T."/>
            <person name="Chu J.S."/>
            <person name="Gimenez G."/>
            <person name="Irimia M."/>
            <person name="Rigden D.J."/>
            <person name="Fitzpatrick D.A."/>
            <person name="Lorenzo-Morales J."/>
            <person name="Bateman A."/>
            <person name="Chiu C.H."/>
            <person name="Tang P."/>
            <person name="Hegemann P."/>
            <person name="Fromm H."/>
            <person name="Raoult D."/>
            <person name="Greub G."/>
            <person name="Miranda-Saavedra D."/>
            <person name="Chen N."/>
            <person name="Nash P."/>
            <person name="Ginger M.L."/>
            <person name="Horn M."/>
            <person name="Schaap P."/>
            <person name="Caler L."/>
            <person name="Loftus B."/>
        </authorList>
    </citation>
    <scope>NUCLEOTIDE SEQUENCE [LARGE SCALE GENOMIC DNA]</scope>
    <source>
        <strain evidence="6 7">Neff</strain>
    </source>
</reference>
<accession>L8HLK3</accession>
<evidence type="ECO:0000256" key="1">
    <source>
        <dbReference type="ARBA" id="ARBA00004141"/>
    </source>
</evidence>
<protein>
    <recommendedName>
        <fullName evidence="8">Sugar phosphate transporter domain-containing protein</fullName>
    </recommendedName>
</protein>
<keyword evidence="3 5" id="KW-1133">Transmembrane helix</keyword>
<dbReference type="STRING" id="1257118.L8HLK3"/>
<evidence type="ECO:0000256" key="5">
    <source>
        <dbReference type="SAM" id="Phobius"/>
    </source>
</evidence>
<feature type="transmembrane region" description="Helical" evidence="5">
    <location>
        <begin position="193"/>
        <end position="210"/>
    </location>
</feature>
<gene>
    <name evidence="6" type="ORF">ACA1_296460</name>
</gene>
<feature type="transmembrane region" description="Helical" evidence="5">
    <location>
        <begin position="222"/>
        <end position="241"/>
    </location>
</feature>
<evidence type="ECO:0000256" key="3">
    <source>
        <dbReference type="ARBA" id="ARBA00022989"/>
    </source>
</evidence>
<feature type="transmembrane region" description="Helical" evidence="5">
    <location>
        <begin position="319"/>
        <end position="338"/>
    </location>
</feature>
<evidence type="ECO:0000313" key="7">
    <source>
        <dbReference type="Proteomes" id="UP000011083"/>
    </source>
</evidence>
<keyword evidence="4 5" id="KW-0472">Membrane</keyword>
<dbReference type="VEuPathDB" id="AmoebaDB:ACA1_296460"/>
<dbReference type="RefSeq" id="XP_004368303.1">
    <property type="nucleotide sequence ID" value="XM_004368246.1"/>
</dbReference>
<dbReference type="KEGG" id="acan:ACA1_296460"/>
<evidence type="ECO:0008006" key="8">
    <source>
        <dbReference type="Google" id="ProtNLM"/>
    </source>
</evidence>
<dbReference type="OMA" id="ERTINFP"/>
<dbReference type="OrthoDB" id="417037at2759"/>
<dbReference type="InterPro" id="IPR050186">
    <property type="entry name" value="TPT_transporter"/>
</dbReference>
<dbReference type="EMBL" id="KB007805">
    <property type="protein sequence ID" value="ELR25548.1"/>
    <property type="molecule type" value="Genomic_DNA"/>
</dbReference>
<evidence type="ECO:0000256" key="4">
    <source>
        <dbReference type="ARBA" id="ARBA00023136"/>
    </source>
</evidence>
<organism evidence="6 7">
    <name type="scientific">Acanthamoeba castellanii (strain ATCC 30010 / Neff)</name>
    <dbReference type="NCBI Taxonomy" id="1257118"/>
    <lineage>
        <taxon>Eukaryota</taxon>
        <taxon>Amoebozoa</taxon>
        <taxon>Discosea</taxon>
        <taxon>Longamoebia</taxon>
        <taxon>Centramoebida</taxon>
        <taxon>Acanthamoebidae</taxon>
        <taxon>Acanthamoeba</taxon>
    </lineage>
</organism>